<dbReference type="GeneID" id="14906380"/>
<feature type="domain" description="Myb-like" evidence="7">
    <location>
        <begin position="60"/>
        <end position="110"/>
    </location>
</feature>
<dbReference type="InterPro" id="IPR001005">
    <property type="entry name" value="SANT/Myb"/>
</dbReference>
<dbReference type="InterPro" id="IPR017930">
    <property type="entry name" value="Myb_dom"/>
</dbReference>
<feature type="domain" description="SANT" evidence="8">
    <location>
        <begin position="63"/>
        <end position="114"/>
    </location>
</feature>
<dbReference type="EMBL" id="GL984025">
    <property type="protein sequence ID" value="EGR30260.1"/>
    <property type="molecule type" value="Genomic_DNA"/>
</dbReference>
<name>G0QWZ6_ICHMU</name>
<reference evidence="10 11" key="1">
    <citation type="submission" date="2011-07" db="EMBL/GenBank/DDBJ databases">
        <authorList>
            <person name="Coyne R."/>
            <person name="Brami D."/>
            <person name="Johnson J."/>
            <person name="Hostetler J."/>
            <person name="Hannick L."/>
            <person name="Clark T."/>
            <person name="Cassidy-Hanley D."/>
            <person name="Inman J."/>
        </authorList>
    </citation>
    <scope>NUCLEOTIDE SEQUENCE [LARGE SCALE GENOMIC DNA]</scope>
    <source>
        <strain evidence="10 11">G5</strain>
    </source>
</reference>
<protein>
    <submittedName>
        <fullName evidence="10">Myb-like DNA-binding shaqkyf class family protein, putative</fullName>
        <ecNumber evidence="10">2.4.1.69</ecNumber>
        <ecNumber evidence="10">3.3.2.10</ecNumber>
    </submittedName>
</protein>
<keyword evidence="3" id="KW-0804">Transcription</keyword>
<keyword evidence="5" id="KW-0175">Coiled coil</keyword>
<dbReference type="GO" id="GO:0004301">
    <property type="term" value="F:epoxide hydrolase activity"/>
    <property type="evidence" value="ECO:0007669"/>
    <property type="project" value="UniProtKB-EC"/>
</dbReference>
<dbReference type="NCBIfam" id="TIGR01557">
    <property type="entry name" value="myb_SHAQKYF"/>
    <property type="match status" value="1"/>
</dbReference>
<keyword evidence="10" id="KW-0378">Hydrolase</keyword>
<dbReference type="GO" id="GO:0008107">
    <property type="term" value="F:galactoside 2-alpha-L-fucosyltransferase activity"/>
    <property type="evidence" value="ECO:0007669"/>
    <property type="project" value="UniProtKB-EC"/>
</dbReference>
<keyword evidence="10" id="KW-0808">Transferase</keyword>
<feature type="compositionally biased region" description="Low complexity" evidence="6">
    <location>
        <begin position="31"/>
        <end position="44"/>
    </location>
</feature>
<evidence type="ECO:0000256" key="2">
    <source>
        <dbReference type="ARBA" id="ARBA00023125"/>
    </source>
</evidence>
<evidence type="ECO:0000256" key="5">
    <source>
        <dbReference type="SAM" id="Coils"/>
    </source>
</evidence>
<proteinExistence type="predicted"/>
<evidence type="ECO:0000259" key="9">
    <source>
        <dbReference type="PROSITE" id="PS51294"/>
    </source>
</evidence>
<dbReference type="EC" id="3.3.2.10" evidence="10"/>
<dbReference type="SUPFAM" id="SSF46689">
    <property type="entry name" value="Homeodomain-like"/>
    <property type="match status" value="1"/>
</dbReference>
<keyword evidence="4" id="KW-0539">Nucleus</keyword>
<dbReference type="Proteomes" id="UP000008983">
    <property type="component" value="Unassembled WGS sequence"/>
</dbReference>
<dbReference type="SMART" id="SM00717">
    <property type="entry name" value="SANT"/>
    <property type="match status" value="1"/>
</dbReference>
<dbReference type="GO" id="GO:0003677">
    <property type="term" value="F:DNA binding"/>
    <property type="evidence" value="ECO:0007669"/>
    <property type="project" value="UniProtKB-KW"/>
</dbReference>
<sequence length="319" mass="37978">MQASTNNNNYNLINDEILIAYKQFENNLNCSSSNQSKKNSCKNSYQIEDNNNDSNQNFENNLKQTGRWTQDEHKKFIEGINMYGKNWKVIEQHIGTRTGSQIRSHAQKFFIKIEKEFYNNDQKIQSQDNIIQILNNKQKAENKNKQINIIQNKIQNKNKYKQKIKQCQKIDILTQNQFQQNNIESKLENKDNQNYSSHNIEKKKIEDEQKIHVDQIIDKYVNQIYNNTTLENSFFISRYLPIIQEATLYNFALQQANNQLEIQNSTNYIPEIYVPKQCNSRKRLGSFQLHDKNNEEQNLKYQNFRKVSADETDLKKKQK</sequence>
<evidence type="ECO:0000256" key="6">
    <source>
        <dbReference type="SAM" id="MobiDB-lite"/>
    </source>
</evidence>
<keyword evidence="10" id="KW-0328">Glycosyltransferase</keyword>
<evidence type="ECO:0000259" key="8">
    <source>
        <dbReference type="PROSITE" id="PS51293"/>
    </source>
</evidence>
<dbReference type="PANTHER" id="PTHR12802">
    <property type="entry name" value="SWI/SNF COMPLEX-RELATED"/>
    <property type="match status" value="1"/>
</dbReference>
<dbReference type="eggNOG" id="KOG0724">
    <property type="taxonomic scope" value="Eukaryota"/>
</dbReference>
<dbReference type="InParanoid" id="G0QWZ6"/>
<dbReference type="RefSeq" id="XP_004031856.1">
    <property type="nucleotide sequence ID" value="XM_004031808.1"/>
</dbReference>
<keyword evidence="1" id="KW-0805">Transcription regulation</keyword>
<feature type="coiled-coil region" evidence="5">
    <location>
        <begin position="137"/>
        <end position="170"/>
    </location>
</feature>
<dbReference type="EC" id="2.4.1.69" evidence="10"/>
<dbReference type="PROSITE" id="PS51293">
    <property type="entry name" value="SANT"/>
    <property type="match status" value="1"/>
</dbReference>
<dbReference type="OrthoDB" id="342406at2759"/>
<dbReference type="Pfam" id="PF00249">
    <property type="entry name" value="Myb_DNA-binding"/>
    <property type="match status" value="1"/>
</dbReference>
<accession>G0QWZ6</accession>
<dbReference type="CDD" id="cd00167">
    <property type="entry name" value="SANT"/>
    <property type="match status" value="1"/>
</dbReference>
<evidence type="ECO:0000256" key="1">
    <source>
        <dbReference type="ARBA" id="ARBA00023015"/>
    </source>
</evidence>
<dbReference type="STRING" id="857967.G0QWZ6"/>
<evidence type="ECO:0000259" key="7">
    <source>
        <dbReference type="PROSITE" id="PS50090"/>
    </source>
</evidence>
<evidence type="ECO:0000256" key="3">
    <source>
        <dbReference type="ARBA" id="ARBA00023163"/>
    </source>
</evidence>
<dbReference type="InterPro" id="IPR009057">
    <property type="entry name" value="Homeodomain-like_sf"/>
</dbReference>
<feature type="domain" description="HTH myb-type" evidence="9">
    <location>
        <begin position="60"/>
        <end position="114"/>
    </location>
</feature>
<keyword evidence="2 10" id="KW-0238">DNA-binding</keyword>
<gene>
    <name evidence="10" type="ORF">IMG5_136670</name>
</gene>
<dbReference type="InterPro" id="IPR017884">
    <property type="entry name" value="SANT_dom"/>
</dbReference>
<dbReference type="PROSITE" id="PS50090">
    <property type="entry name" value="MYB_LIKE"/>
    <property type="match status" value="1"/>
</dbReference>
<feature type="region of interest" description="Disordered" evidence="6">
    <location>
        <begin position="31"/>
        <end position="60"/>
    </location>
</feature>
<dbReference type="PROSITE" id="PS51294">
    <property type="entry name" value="HTH_MYB"/>
    <property type="match status" value="1"/>
</dbReference>
<organism evidence="10 11">
    <name type="scientific">Ichthyophthirius multifiliis</name>
    <name type="common">White spot disease agent</name>
    <name type="synonym">Ich</name>
    <dbReference type="NCBI Taxonomy" id="5932"/>
    <lineage>
        <taxon>Eukaryota</taxon>
        <taxon>Sar</taxon>
        <taxon>Alveolata</taxon>
        <taxon>Ciliophora</taxon>
        <taxon>Intramacronucleata</taxon>
        <taxon>Oligohymenophorea</taxon>
        <taxon>Hymenostomatida</taxon>
        <taxon>Ophryoglenina</taxon>
        <taxon>Ichthyophthirius</taxon>
    </lineage>
</organism>
<evidence type="ECO:0000256" key="4">
    <source>
        <dbReference type="ARBA" id="ARBA00023242"/>
    </source>
</evidence>
<dbReference type="Gene3D" id="1.10.10.60">
    <property type="entry name" value="Homeodomain-like"/>
    <property type="match status" value="1"/>
</dbReference>
<dbReference type="PANTHER" id="PTHR12802:SF155">
    <property type="entry name" value="DEUBIQUITINASE MYSM1"/>
    <property type="match status" value="1"/>
</dbReference>
<dbReference type="AlphaFoldDB" id="G0QWZ6"/>
<evidence type="ECO:0000313" key="11">
    <source>
        <dbReference type="Proteomes" id="UP000008983"/>
    </source>
</evidence>
<keyword evidence="11" id="KW-1185">Reference proteome</keyword>
<evidence type="ECO:0000313" key="10">
    <source>
        <dbReference type="EMBL" id="EGR30260.1"/>
    </source>
</evidence>
<dbReference type="InterPro" id="IPR006447">
    <property type="entry name" value="Myb_dom_plants"/>
</dbReference>